<sequence>MLNRPTEGKEADQGLAVSPDSFLVNAIATLGWNQHYLLLRTRKGETYNTINNQQITGQYYIVVNLDTQAMAYYKTRTAAEDKCPPITHVLLKKPAAYPWFAHFYYGKNRNLHR</sequence>
<name>A0A0R1ZVE5_9LACO</name>
<evidence type="ECO:0000313" key="1">
    <source>
        <dbReference type="EMBL" id="KRM55753.1"/>
    </source>
</evidence>
<dbReference type="PATRIC" id="fig|1291052.5.peg.1032"/>
<organism evidence="1 2">
    <name type="scientific">Lacticaseibacillus sharpeae JCM 1186 = DSM 20505</name>
    <dbReference type="NCBI Taxonomy" id="1291052"/>
    <lineage>
        <taxon>Bacteria</taxon>
        <taxon>Bacillati</taxon>
        <taxon>Bacillota</taxon>
        <taxon>Bacilli</taxon>
        <taxon>Lactobacillales</taxon>
        <taxon>Lactobacillaceae</taxon>
        <taxon>Lacticaseibacillus</taxon>
    </lineage>
</organism>
<reference evidence="1 2" key="1">
    <citation type="journal article" date="2015" name="Genome Announc.">
        <title>Expanding the biotechnology potential of lactobacilli through comparative genomics of 213 strains and associated genera.</title>
        <authorList>
            <person name="Sun Z."/>
            <person name="Harris H.M."/>
            <person name="McCann A."/>
            <person name="Guo C."/>
            <person name="Argimon S."/>
            <person name="Zhang W."/>
            <person name="Yang X."/>
            <person name="Jeffery I.B."/>
            <person name="Cooney J.C."/>
            <person name="Kagawa T.F."/>
            <person name="Liu W."/>
            <person name="Song Y."/>
            <person name="Salvetti E."/>
            <person name="Wrobel A."/>
            <person name="Rasinkangas P."/>
            <person name="Parkhill J."/>
            <person name="Rea M.C."/>
            <person name="O'Sullivan O."/>
            <person name="Ritari J."/>
            <person name="Douillard F.P."/>
            <person name="Paul Ross R."/>
            <person name="Yang R."/>
            <person name="Briner A.E."/>
            <person name="Felis G.E."/>
            <person name="de Vos W.M."/>
            <person name="Barrangou R."/>
            <person name="Klaenhammer T.R."/>
            <person name="Caufield P.W."/>
            <person name="Cui Y."/>
            <person name="Zhang H."/>
            <person name="O'Toole P.W."/>
        </authorList>
    </citation>
    <scope>NUCLEOTIDE SEQUENCE [LARGE SCALE GENOMIC DNA]</scope>
    <source>
        <strain evidence="1 2">DSM 20505</strain>
    </source>
</reference>
<dbReference type="Proteomes" id="UP000051679">
    <property type="component" value="Unassembled WGS sequence"/>
</dbReference>
<comment type="caution">
    <text evidence="1">The sequence shown here is derived from an EMBL/GenBank/DDBJ whole genome shotgun (WGS) entry which is preliminary data.</text>
</comment>
<protein>
    <submittedName>
        <fullName evidence="1">Uncharacterized protein</fullName>
    </submittedName>
</protein>
<accession>A0A0R1ZVE5</accession>
<gene>
    <name evidence="1" type="ORF">FC18_GL001021</name>
</gene>
<dbReference type="AlphaFoldDB" id="A0A0R1ZVE5"/>
<dbReference type="EMBL" id="AYYO01000013">
    <property type="protein sequence ID" value="KRM55753.1"/>
    <property type="molecule type" value="Genomic_DNA"/>
</dbReference>
<proteinExistence type="predicted"/>
<keyword evidence="2" id="KW-1185">Reference proteome</keyword>
<evidence type="ECO:0000313" key="2">
    <source>
        <dbReference type="Proteomes" id="UP000051679"/>
    </source>
</evidence>